<sequence>MAVDTCKRNALDLTDFSAGMQMIRFLQKQSPANLPRILTLLPQLVDSSPCSSLKSRLTPRKVVPEAAQVTKTKRAEKKAAPTLIHKTVQRSLLDQDTEAKTLVSTMIKSIDRLSEELSVWNQSLDRPDSPKTPEELRTEGSAHADHSLEAAAFLLPEEIEAEILNDAYPPLPASPPQVRTYSSTPPSRERMHRANERTLLLRSYDERRSSGLNDVVVISECLTPATLSPEQEKVRLPAVPYKIPNLPSKPLAYRQSLPVLPQIPSTTCDAQSKTSGGCRRTTEKAEKSALDRITPAQDQSQLADWLQQSKLSSFGYRKKASTNASTSTKSHLPVPEDLDTPMSAAKFIAVHGDTLHIRFAAAIVTELSRYPPSRELVTGDEILELMQKGTCWAGLCSELPRLNIDVVPAIGRVYLDCEDGTSESWANLGLIAAKTCATDMRTLKFWLGVRGMRDKCGICPVCLDSKVHNSPQKIGMKCIRHGAVNHRYSIAQEHSSHFLGSSPDEDVKYIRDPGLTRRDRAVVEESEGLFQFEPDRFPRFG</sequence>
<evidence type="ECO:0000256" key="1">
    <source>
        <dbReference type="SAM" id="MobiDB-lite"/>
    </source>
</evidence>
<dbReference type="EMBL" id="MU007032">
    <property type="protein sequence ID" value="KAF2431338.1"/>
    <property type="molecule type" value="Genomic_DNA"/>
</dbReference>
<dbReference type="Proteomes" id="UP000800235">
    <property type="component" value="Unassembled WGS sequence"/>
</dbReference>
<feature type="region of interest" description="Disordered" evidence="1">
    <location>
        <begin position="264"/>
        <end position="296"/>
    </location>
</feature>
<feature type="compositionally biased region" description="Basic and acidic residues" evidence="1">
    <location>
        <begin position="125"/>
        <end position="142"/>
    </location>
</feature>
<proteinExistence type="predicted"/>
<feature type="compositionally biased region" description="Polar residues" evidence="1">
    <location>
        <begin position="264"/>
        <end position="275"/>
    </location>
</feature>
<accession>A0A9P4NTT7</accession>
<feature type="region of interest" description="Disordered" evidence="1">
    <location>
        <begin position="168"/>
        <end position="191"/>
    </location>
</feature>
<organism evidence="2 3">
    <name type="scientific">Tothia fuscella</name>
    <dbReference type="NCBI Taxonomy" id="1048955"/>
    <lineage>
        <taxon>Eukaryota</taxon>
        <taxon>Fungi</taxon>
        <taxon>Dikarya</taxon>
        <taxon>Ascomycota</taxon>
        <taxon>Pezizomycotina</taxon>
        <taxon>Dothideomycetes</taxon>
        <taxon>Pleosporomycetidae</taxon>
        <taxon>Venturiales</taxon>
        <taxon>Cylindrosympodiaceae</taxon>
        <taxon>Tothia</taxon>
    </lineage>
</organism>
<feature type="compositionally biased region" description="Polar residues" evidence="1">
    <location>
        <begin position="177"/>
        <end position="186"/>
    </location>
</feature>
<name>A0A9P4NTT7_9PEZI</name>
<keyword evidence="3" id="KW-1185">Reference proteome</keyword>
<protein>
    <submittedName>
        <fullName evidence="2">Uncharacterized protein</fullName>
    </submittedName>
</protein>
<comment type="caution">
    <text evidence="2">The sequence shown here is derived from an EMBL/GenBank/DDBJ whole genome shotgun (WGS) entry which is preliminary data.</text>
</comment>
<gene>
    <name evidence="2" type="ORF">EJ08DRAFT_183367</name>
</gene>
<dbReference type="AlphaFoldDB" id="A0A9P4NTT7"/>
<feature type="compositionally biased region" description="Basic and acidic residues" evidence="1">
    <location>
        <begin position="280"/>
        <end position="290"/>
    </location>
</feature>
<evidence type="ECO:0000313" key="2">
    <source>
        <dbReference type="EMBL" id="KAF2431338.1"/>
    </source>
</evidence>
<feature type="region of interest" description="Disordered" evidence="1">
    <location>
        <begin position="120"/>
        <end position="142"/>
    </location>
</feature>
<reference evidence="2" key="1">
    <citation type="journal article" date="2020" name="Stud. Mycol.">
        <title>101 Dothideomycetes genomes: a test case for predicting lifestyles and emergence of pathogens.</title>
        <authorList>
            <person name="Haridas S."/>
            <person name="Albert R."/>
            <person name="Binder M."/>
            <person name="Bloem J."/>
            <person name="Labutti K."/>
            <person name="Salamov A."/>
            <person name="Andreopoulos B."/>
            <person name="Baker S."/>
            <person name="Barry K."/>
            <person name="Bills G."/>
            <person name="Bluhm B."/>
            <person name="Cannon C."/>
            <person name="Castanera R."/>
            <person name="Culley D."/>
            <person name="Daum C."/>
            <person name="Ezra D."/>
            <person name="Gonzalez J."/>
            <person name="Henrissat B."/>
            <person name="Kuo A."/>
            <person name="Liang C."/>
            <person name="Lipzen A."/>
            <person name="Lutzoni F."/>
            <person name="Magnuson J."/>
            <person name="Mondo S."/>
            <person name="Nolan M."/>
            <person name="Ohm R."/>
            <person name="Pangilinan J."/>
            <person name="Park H.-J."/>
            <person name="Ramirez L."/>
            <person name="Alfaro M."/>
            <person name="Sun H."/>
            <person name="Tritt A."/>
            <person name="Yoshinaga Y."/>
            <person name="Zwiers L.-H."/>
            <person name="Turgeon B."/>
            <person name="Goodwin S."/>
            <person name="Spatafora J."/>
            <person name="Crous P."/>
            <person name="Grigoriev I."/>
        </authorList>
    </citation>
    <scope>NUCLEOTIDE SEQUENCE</scope>
    <source>
        <strain evidence="2">CBS 130266</strain>
    </source>
</reference>
<evidence type="ECO:0000313" key="3">
    <source>
        <dbReference type="Proteomes" id="UP000800235"/>
    </source>
</evidence>